<sequence length="446" mass="47767">MISTRVLRIALVLPLLAAVAPGSTAEARTTTEAKTSFAKPFMGWSSWSNESSTRATYGTAWLTEAHIKDAADAVATKLKSAGYSYINIDAGWNATMAWSFHSDANGIPDPDPARFPSGISGIASYIHGKGLKTGIYMAAGLEQEAYNKSAPIAGTSCTVRDIVVLPLTPTNKWGGNWKVDYSKPCAQPYFNSIIDKYASWGVDFLKVDGVTADNVPDIQAISQAIDQSGRSIWLTASAWPVDLAAGDGLRPWANGVRIDTDVECYCGTTSTWTSSIDDRWADLPNWLSKLTSSYLPDLDSMPINNNTGSALQDGLNDAERQSVMTFWSMASAPLYVGGDVYWMDNSAIAILTNPEVVAVDQAAVLPTRITAGNSQVWKKVINGVTYAAVYNLGSSSANITVNWSSLGLSGSKTVRDLVARTDLGSFTNSWTASNVPAHGSRLIKFG</sequence>
<dbReference type="PRINTS" id="PR00740">
    <property type="entry name" value="GLHYDRLASE27"/>
</dbReference>
<evidence type="ECO:0000256" key="3">
    <source>
        <dbReference type="ARBA" id="ARBA00022801"/>
    </source>
</evidence>
<evidence type="ECO:0000256" key="1">
    <source>
        <dbReference type="ARBA" id="ARBA00009743"/>
    </source>
</evidence>
<dbReference type="RefSeq" id="WP_343968133.1">
    <property type="nucleotide sequence ID" value="NZ_BAAAHK010000005.1"/>
</dbReference>
<dbReference type="PANTHER" id="PTHR11452:SF42">
    <property type="entry name" value="ALPHA-GALACTOSIDASE"/>
    <property type="match status" value="1"/>
</dbReference>
<feature type="signal peptide" evidence="6">
    <location>
        <begin position="1"/>
        <end position="25"/>
    </location>
</feature>
<dbReference type="SUPFAM" id="SSF51011">
    <property type="entry name" value="Glycosyl hydrolase domain"/>
    <property type="match status" value="1"/>
</dbReference>
<evidence type="ECO:0000256" key="6">
    <source>
        <dbReference type="SAM" id="SignalP"/>
    </source>
</evidence>
<reference evidence="8 9" key="1">
    <citation type="journal article" date="2019" name="Int. J. Syst. Evol. Microbiol.">
        <title>The Global Catalogue of Microorganisms (GCM) 10K type strain sequencing project: providing services to taxonomists for standard genome sequencing and annotation.</title>
        <authorList>
            <consortium name="The Broad Institute Genomics Platform"/>
            <consortium name="The Broad Institute Genome Sequencing Center for Infectious Disease"/>
            <person name="Wu L."/>
            <person name="Ma J."/>
        </authorList>
    </citation>
    <scope>NUCLEOTIDE SEQUENCE [LARGE SCALE GENOMIC DNA]</scope>
    <source>
        <strain evidence="8 9">JCM 10977</strain>
    </source>
</reference>
<dbReference type="Proteomes" id="UP001500542">
    <property type="component" value="Unassembled WGS sequence"/>
</dbReference>
<dbReference type="InterPro" id="IPR013780">
    <property type="entry name" value="Glyco_hydro_b"/>
</dbReference>
<comment type="similarity">
    <text evidence="1 5">Belongs to the glycosyl hydrolase 27 family.</text>
</comment>
<keyword evidence="3 5" id="KW-0378">Hydrolase</keyword>
<dbReference type="GO" id="GO:0016787">
    <property type="term" value="F:hydrolase activity"/>
    <property type="evidence" value="ECO:0007669"/>
    <property type="project" value="UniProtKB-KW"/>
</dbReference>
<dbReference type="CDD" id="cd14792">
    <property type="entry name" value="GH27"/>
    <property type="match status" value="1"/>
</dbReference>
<feature type="chain" id="PRO_5046298794" description="Alpha-galactosidase" evidence="6">
    <location>
        <begin position="26"/>
        <end position="446"/>
    </location>
</feature>
<proteinExistence type="inferred from homology"/>
<dbReference type="InterPro" id="IPR013785">
    <property type="entry name" value="Aldolase_TIM"/>
</dbReference>
<keyword evidence="5" id="KW-1015">Disulfide bond</keyword>
<dbReference type="PANTHER" id="PTHR11452">
    <property type="entry name" value="ALPHA-GALACTOSIDASE/ALPHA-N-ACETYLGALACTOSAMINIDASE"/>
    <property type="match status" value="1"/>
</dbReference>
<dbReference type="Pfam" id="PF16499">
    <property type="entry name" value="Melibiase_2"/>
    <property type="match status" value="2"/>
</dbReference>
<feature type="domain" description="Alpha galactosidase C-terminal" evidence="7">
    <location>
        <begin position="372"/>
        <end position="445"/>
    </location>
</feature>
<keyword evidence="9" id="KW-1185">Reference proteome</keyword>
<evidence type="ECO:0000256" key="2">
    <source>
        <dbReference type="ARBA" id="ARBA00022729"/>
    </source>
</evidence>
<keyword evidence="2 6" id="KW-0732">Signal</keyword>
<dbReference type="SUPFAM" id="SSF51445">
    <property type="entry name" value="(Trans)glycosidases"/>
    <property type="match status" value="1"/>
</dbReference>
<organism evidence="8 9">
    <name type="scientific">Kribbella koreensis</name>
    <dbReference type="NCBI Taxonomy" id="57909"/>
    <lineage>
        <taxon>Bacteria</taxon>
        <taxon>Bacillati</taxon>
        <taxon>Actinomycetota</taxon>
        <taxon>Actinomycetes</taxon>
        <taxon>Propionibacteriales</taxon>
        <taxon>Kribbellaceae</taxon>
        <taxon>Kribbella</taxon>
    </lineage>
</organism>
<dbReference type="InterPro" id="IPR002241">
    <property type="entry name" value="Glyco_hydro_27"/>
</dbReference>
<dbReference type="Gene3D" id="2.60.40.1180">
    <property type="entry name" value="Golgi alpha-mannosidase II"/>
    <property type="match status" value="1"/>
</dbReference>
<evidence type="ECO:0000313" key="9">
    <source>
        <dbReference type="Proteomes" id="UP001500542"/>
    </source>
</evidence>
<evidence type="ECO:0000313" key="8">
    <source>
        <dbReference type="EMBL" id="GAA0936738.1"/>
    </source>
</evidence>
<dbReference type="InterPro" id="IPR041233">
    <property type="entry name" value="Melibiase_C"/>
</dbReference>
<dbReference type="Gene3D" id="3.20.20.70">
    <property type="entry name" value="Aldolase class I"/>
    <property type="match status" value="1"/>
</dbReference>
<accession>A0ABN1Q315</accession>
<protein>
    <recommendedName>
        <fullName evidence="5">Alpha-galactosidase</fullName>
        <ecNumber evidence="5">3.2.1.22</ecNumber>
    </recommendedName>
    <alternativeName>
        <fullName evidence="5">Melibiase</fullName>
    </alternativeName>
</protein>
<keyword evidence="4 5" id="KW-0326">Glycosidase</keyword>
<comment type="caution">
    <text evidence="8">The sequence shown here is derived from an EMBL/GenBank/DDBJ whole genome shotgun (WGS) entry which is preliminary data.</text>
</comment>
<comment type="catalytic activity">
    <reaction evidence="5">
        <text>Hydrolysis of terminal, non-reducing alpha-D-galactose residues in alpha-D-galactosides, including galactose oligosaccharides, galactomannans and galactolipids.</text>
        <dbReference type="EC" id="3.2.1.22"/>
    </reaction>
</comment>
<evidence type="ECO:0000259" key="7">
    <source>
        <dbReference type="Pfam" id="PF17801"/>
    </source>
</evidence>
<evidence type="ECO:0000256" key="5">
    <source>
        <dbReference type="RuleBase" id="RU361168"/>
    </source>
</evidence>
<dbReference type="EMBL" id="BAAAHK010000005">
    <property type="protein sequence ID" value="GAA0936738.1"/>
    <property type="molecule type" value="Genomic_DNA"/>
</dbReference>
<dbReference type="InterPro" id="IPR017853">
    <property type="entry name" value="GH"/>
</dbReference>
<name>A0ABN1Q315_9ACTN</name>
<evidence type="ECO:0000256" key="4">
    <source>
        <dbReference type="ARBA" id="ARBA00023295"/>
    </source>
</evidence>
<dbReference type="Pfam" id="PF17801">
    <property type="entry name" value="Melibiase_C"/>
    <property type="match status" value="1"/>
</dbReference>
<gene>
    <name evidence="8" type="ORF">GCM10009554_24510</name>
</gene>
<dbReference type="EC" id="3.2.1.22" evidence="5"/>